<sequence>MAIQSKILDPLCVTCQEFQHPWTSKCVNATAGILLSATPYCLRVYTIVYAFSLLMRHRVPTLEDLKRTLLGIMQSTAFLVTNAYTFILYNCLIRNLLGRYYFGTVAFVPSFLSSLTAILVERPARRPLLTLYVANVATEALWKMAESRHWVHSISHGQTYIFGASISILLYLYRMGKSNDSIFNILRIFVGREEAGPIAKPEPVSGEQPAPSRRRPTVRFSTVADWVNVYSNLIRGKHSSCRHKTSCCSYAIFGGLRPFLGGVGLQVALKLAMNVKTIAQGRMLWKKQIFNQSTLQLGIFMGSFSFIYKSVSCFLRHCFNRDDAKFAIPAGLIASFTFTLYPDNTVALYVMWKALQILCGIGQEKGIVPRIPNFMLYLYAFFTAVLFHAGIMEAQSLRPNYYKFLQAISGERQVLVTIVQHNRLITYLFCCRLNKFNLSAFDVFGLNTQGQTNEMLKSLKILDKTSLPAYSFAS</sequence>
<feature type="transmembrane region" description="Helical" evidence="6">
    <location>
        <begin position="31"/>
        <end position="55"/>
    </location>
</feature>
<dbReference type="AlphaFoldDB" id="A0AAD4JSJ4"/>
<feature type="transmembrane region" description="Helical" evidence="6">
    <location>
        <begin position="67"/>
        <end position="88"/>
    </location>
</feature>
<proteinExistence type="inferred from homology"/>
<feature type="transmembrane region" description="Helical" evidence="6">
    <location>
        <begin position="289"/>
        <end position="311"/>
    </location>
</feature>
<evidence type="ECO:0000313" key="8">
    <source>
        <dbReference type="EMBL" id="KAH8358851.1"/>
    </source>
</evidence>
<dbReference type="PANTHER" id="PTHR12459:SF15">
    <property type="entry name" value="TRANSMEMBRANE PROTEIN 135"/>
    <property type="match status" value="1"/>
</dbReference>
<evidence type="ECO:0000256" key="2">
    <source>
        <dbReference type="ARBA" id="ARBA00008924"/>
    </source>
</evidence>
<accession>A0AAD4JSJ4</accession>
<dbReference type="EMBL" id="JAJJHW010003409">
    <property type="protein sequence ID" value="KAH8358851.1"/>
    <property type="molecule type" value="Genomic_DNA"/>
</dbReference>
<keyword evidence="4 6" id="KW-1133">Transmembrane helix</keyword>
<feature type="transmembrane region" description="Helical" evidence="6">
    <location>
        <begin position="157"/>
        <end position="173"/>
    </location>
</feature>
<comment type="similarity">
    <text evidence="2">Belongs to the TMEM135 family.</text>
</comment>
<feature type="transmembrane region" description="Helical" evidence="6">
    <location>
        <begin position="374"/>
        <end position="394"/>
    </location>
</feature>
<evidence type="ECO:0000256" key="3">
    <source>
        <dbReference type="ARBA" id="ARBA00022692"/>
    </source>
</evidence>
<dbReference type="Pfam" id="PF15982">
    <property type="entry name" value="TMEM135_C_rich"/>
    <property type="match status" value="1"/>
</dbReference>
<dbReference type="InterPro" id="IPR031926">
    <property type="entry name" value="TMEM135_N"/>
</dbReference>
<dbReference type="GO" id="GO:0012505">
    <property type="term" value="C:endomembrane system"/>
    <property type="evidence" value="ECO:0007669"/>
    <property type="project" value="UniProtKB-SubCell"/>
</dbReference>
<name>A0AAD4JSJ4_9MUSC</name>
<feature type="transmembrane region" description="Helical" evidence="6">
    <location>
        <begin position="323"/>
        <end position="341"/>
    </location>
</feature>
<evidence type="ECO:0000256" key="4">
    <source>
        <dbReference type="ARBA" id="ARBA00022989"/>
    </source>
</evidence>
<keyword evidence="5 6" id="KW-0472">Membrane</keyword>
<evidence type="ECO:0000259" key="7">
    <source>
        <dbReference type="Pfam" id="PF15982"/>
    </source>
</evidence>
<dbReference type="InterPro" id="IPR026749">
    <property type="entry name" value="Tmem135"/>
</dbReference>
<feature type="transmembrane region" description="Helical" evidence="6">
    <location>
        <begin position="100"/>
        <end position="120"/>
    </location>
</feature>
<comment type="caution">
    <text evidence="8">The sequence shown here is derived from an EMBL/GenBank/DDBJ whole genome shotgun (WGS) entry which is preliminary data.</text>
</comment>
<keyword evidence="3 6" id="KW-0812">Transmembrane</keyword>
<gene>
    <name evidence="8" type="ORF">KR093_002899</name>
</gene>
<comment type="subcellular location">
    <subcellularLocation>
        <location evidence="1">Endomembrane system</location>
        <topology evidence="1">Multi-pass membrane protein</topology>
    </subcellularLocation>
</comment>
<feature type="domain" description="Transmembrane protein 135 N-terminal" evidence="7">
    <location>
        <begin position="14"/>
        <end position="145"/>
    </location>
</feature>
<dbReference type="Proteomes" id="UP001200034">
    <property type="component" value="Unassembled WGS sequence"/>
</dbReference>
<evidence type="ECO:0000256" key="6">
    <source>
        <dbReference type="SAM" id="Phobius"/>
    </source>
</evidence>
<feature type="transmembrane region" description="Helical" evidence="6">
    <location>
        <begin position="247"/>
        <end position="269"/>
    </location>
</feature>
<organism evidence="8 9">
    <name type="scientific">Drosophila rubida</name>
    <dbReference type="NCBI Taxonomy" id="30044"/>
    <lineage>
        <taxon>Eukaryota</taxon>
        <taxon>Metazoa</taxon>
        <taxon>Ecdysozoa</taxon>
        <taxon>Arthropoda</taxon>
        <taxon>Hexapoda</taxon>
        <taxon>Insecta</taxon>
        <taxon>Pterygota</taxon>
        <taxon>Neoptera</taxon>
        <taxon>Endopterygota</taxon>
        <taxon>Diptera</taxon>
        <taxon>Brachycera</taxon>
        <taxon>Muscomorpha</taxon>
        <taxon>Ephydroidea</taxon>
        <taxon>Drosophilidae</taxon>
        <taxon>Drosophila</taxon>
    </lineage>
</organism>
<evidence type="ECO:0000256" key="5">
    <source>
        <dbReference type="ARBA" id="ARBA00023136"/>
    </source>
</evidence>
<keyword evidence="9" id="KW-1185">Reference proteome</keyword>
<reference evidence="8" key="1">
    <citation type="journal article" date="2021" name="Mol. Ecol. Resour.">
        <title>Phylogenomic analyses of the genus Drosophila reveals genomic signals of climate adaptation.</title>
        <authorList>
            <person name="Li F."/>
            <person name="Rane R.V."/>
            <person name="Luria V."/>
            <person name="Xiong Z."/>
            <person name="Chen J."/>
            <person name="Li Z."/>
            <person name="Catullo R.A."/>
            <person name="Griffin P.C."/>
            <person name="Schiffer M."/>
            <person name="Pearce S."/>
            <person name="Lee S.F."/>
            <person name="McElroy K."/>
            <person name="Stocker A."/>
            <person name="Shirriffs J."/>
            <person name="Cockerell F."/>
            <person name="Coppin C."/>
            <person name="Sgro C.M."/>
            <person name="Karger A."/>
            <person name="Cain J.W."/>
            <person name="Weber J.A."/>
            <person name="Santpere G."/>
            <person name="Kirschner M.W."/>
            <person name="Hoffmann A.A."/>
            <person name="Oakeshott J.G."/>
            <person name="Zhang G."/>
        </authorList>
    </citation>
    <scope>NUCLEOTIDE SEQUENCE</scope>
    <source>
        <strain evidence="8">BGI-SZ-2011g</strain>
    </source>
</reference>
<evidence type="ECO:0000313" key="9">
    <source>
        <dbReference type="Proteomes" id="UP001200034"/>
    </source>
</evidence>
<evidence type="ECO:0000256" key="1">
    <source>
        <dbReference type="ARBA" id="ARBA00004127"/>
    </source>
</evidence>
<dbReference type="PANTHER" id="PTHR12459">
    <property type="entry name" value="TRANSMEMBRANE PROTEIN 135-RELATED"/>
    <property type="match status" value="1"/>
</dbReference>
<protein>
    <recommendedName>
        <fullName evidence="7">Transmembrane protein 135 N-terminal domain-containing protein</fullName>
    </recommendedName>
</protein>